<accession>A0AAV2KQ92</accession>
<reference evidence="1 2" key="1">
    <citation type="submission" date="2024-04" db="EMBL/GenBank/DDBJ databases">
        <authorList>
            <person name="Waldvogel A.-M."/>
            <person name="Schoenle A."/>
        </authorList>
    </citation>
    <scope>NUCLEOTIDE SEQUENCE [LARGE SCALE GENOMIC DNA]</scope>
</reference>
<evidence type="ECO:0000313" key="2">
    <source>
        <dbReference type="Proteomes" id="UP001497482"/>
    </source>
</evidence>
<organism evidence="1 2">
    <name type="scientific">Knipowitschia caucasica</name>
    <name type="common">Caucasian dwarf goby</name>
    <name type="synonym">Pomatoschistus caucasicus</name>
    <dbReference type="NCBI Taxonomy" id="637954"/>
    <lineage>
        <taxon>Eukaryota</taxon>
        <taxon>Metazoa</taxon>
        <taxon>Chordata</taxon>
        <taxon>Craniata</taxon>
        <taxon>Vertebrata</taxon>
        <taxon>Euteleostomi</taxon>
        <taxon>Actinopterygii</taxon>
        <taxon>Neopterygii</taxon>
        <taxon>Teleostei</taxon>
        <taxon>Neoteleostei</taxon>
        <taxon>Acanthomorphata</taxon>
        <taxon>Gobiaria</taxon>
        <taxon>Gobiiformes</taxon>
        <taxon>Gobioidei</taxon>
        <taxon>Gobiidae</taxon>
        <taxon>Gobiinae</taxon>
        <taxon>Knipowitschia</taxon>
    </lineage>
</organism>
<gene>
    <name evidence="1" type="ORF">KC01_LOCUS21495</name>
</gene>
<dbReference type="Proteomes" id="UP001497482">
    <property type="component" value="Chromosome 2"/>
</dbReference>
<keyword evidence="2" id="KW-1185">Reference proteome</keyword>
<name>A0AAV2KQ92_KNICA</name>
<sequence length="116" mass="11741">MESWGGLGEVGVGWFGDYCKGMVGINGLGGVNGNQLKKVVVEDGGGRVWVMGGVRGGEERGGGVGLGGGGVGRGVWLVGMRGKFGGCGGWWYGWVGYWGVGGGYVGIWVGGRREGG</sequence>
<dbReference type="EMBL" id="OZ035824">
    <property type="protein sequence ID" value="CAL1592213.1"/>
    <property type="molecule type" value="Genomic_DNA"/>
</dbReference>
<evidence type="ECO:0000313" key="1">
    <source>
        <dbReference type="EMBL" id="CAL1592213.1"/>
    </source>
</evidence>
<proteinExistence type="predicted"/>
<dbReference type="AlphaFoldDB" id="A0AAV2KQ92"/>
<protein>
    <submittedName>
        <fullName evidence="1">Uncharacterized protein</fullName>
    </submittedName>
</protein>